<feature type="compositionally biased region" description="Polar residues" evidence="8">
    <location>
        <begin position="405"/>
        <end position="415"/>
    </location>
</feature>
<sequence>MHHCTSAARLARASWQQRNQRRHDMERADRAMLSGNEQLLQREHRALYGQHLNQISLAIEWRRTTFVFAVLQLWQDIETVLLESNLRLCHDVGDTDCGDLDAPYSNCDSGYNLQDSDSNASSPATRFEVTNLEPPNTNVPNFAESVLCKITETSYADCSASVQNQSLANNITYAQNHAPHRTPCTEVNFSNSEQNIIKMTMESSEEAFPQTEKTFLNVQASIKILPAKHENSSVQNHCNADHDTNKNSQVTNPLTSNDQIVRTAISRENPSARCHDNLLIEGQKTVYEVKKLKEISSHVVNKTKCPPIASKSIFEDAHEKFTESISKTTSKLTSKEKVNQNLLGKKSILSQVLTAPLTPKNSSKGSYYLNLMGRTYSQNYQTNNKVPGKSSSQPSSPTNEKDSTSQDSSLKQRSQSMSISCNSLYPSTVASNSCVFATDSVPGTAMRDISSNSFQKPADILCANERDDTSETNQTGGITNKKSRGLDQANSKKPNDNGKRQKGAFGAITCPTNNQVLCDEKPQNNPENLHSSNNEDNSQISANNQHSTGQHTFMDQRNSSPRSVEFSLQLNQNVHKHHPQQTNHHISSSNSLNGYDESRMHVDSTEISTHSQIFQLPQTPQQQQQLTKHHLELNCQLSHQSHTPQTYNSTAQHHSLHSASVQTQPLSQVFPCHTSHLNAPQSIRPDNLKEIQHTMSSQTGQNTYTPHHATYQNDQALKYTYIDNTYQIPSTTEQRSTVGNQVMSYPASAQYAESQTQCAEMAPNCFSNFSQSYVGYNDNGLDVNAYVNEELNALERNSFSSTPYDHNLFEHTAYEDNSALMESEDFVDLDALAKSVAEGHCQNAVVPHSPNEKHLREQARTNQHVDPVPCTDNMHLSQDSIQPTYNKVPQQTSSMVPAPHSSLQQNHQMMPPSLRPRISGSSYQTSIAMNGNPVTYTHGQMSPPASPDTDELPRGVLRQGRQLPPGLNGHLTRHALMPISKVMTPPSSPNLSELLSSGNGRGPGPGMNPSLLPSIKETTTPTTEDSENRAIKKPGGRKKITAHTCQTPGCGKTYTKSSHLKAHLRTHTGEKPYMCDWKGCGWKFARSDELTRHSRKHTGDRPFQCRLCERAFSRSDHLSLHMKRHVTV</sequence>
<dbReference type="SMART" id="SM00355">
    <property type="entry name" value="ZnF_C2H2"/>
    <property type="match status" value="3"/>
</dbReference>
<feature type="domain" description="C2H2-type" evidence="9">
    <location>
        <begin position="1103"/>
        <end position="1128"/>
    </location>
</feature>
<dbReference type="GO" id="GO:0000978">
    <property type="term" value="F:RNA polymerase II cis-regulatory region sequence-specific DNA binding"/>
    <property type="evidence" value="ECO:0007669"/>
    <property type="project" value="TreeGrafter"/>
</dbReference>
<dbReference type="PANTHER" id="PTHR23235:SF175">
    <property type="entry name" value="C2H2-TYPE DOMAIN-CONTAINING PROTEIN"/>
    <property type="match status" value="1"/>
</dbReference>
<evidence type="ECO:0000256" key="5">
    <source>
        <dbReference type="ARBA" id="ARBA00023015"/>
    </source>
</evidence>
<feature type="region of interest" description="Disordered" evidence="8">
    <location>
        <begin position="889"/>
        <end position="910"/>
    </location>
</feature>
<evidence type="ECO:0000313" key="10">
    <source>
        <dbReference type="Proteomes" id="UP000694843"/>
    </source>
</evidence>
<dbReference type="InterPro" id="IPR036236">
    <property type="entry name" value="Znf_C2H2_sf"/>
</dbReference>
<evidence type="ECO:0000313" key="11">
    <source>
        <dbReference type="RefSeq" id="XP_018017532.1"/>
    </source>
</evidence>
<dbReference type="RefSeq" id="XP_018017532.1">
    <property type="nucleotide sequence ID" value="XM_018162043.2"/>
</dbReference>
<dbReference type="GO" id="GO:0008270">
    <property type="term" value="F:zinc ion binding"/>
    <property type="evidence" value="ECO:0007669"/>
    <property type="project" value="UniProtKB-KW"/>
</dbReference>
<organism evidence="10 11">
    <name type="scientific">Hyalella azteca</name>
    <name type="common">Amphipod</name>
    <dbReference type="NCBI Taxonomy" id="294128"/>
    <lineage>
        <taxon>Eukaryota</taxon>
        <taxon>Metazoa</taxon>
        <taxon>Ecdysozoa</taxon>
        <taxon>Arthropoda</taxon>
        <taxon>Crustacea</taxon>
        <taxon>Multicrustacea</taxon>
        <taxon>Malacostraca</taxon>
        <taxon>Eumalacostraca</taxon>
        <taxon>Peracarida</taxon>
        <taxon>Amphipoda</taxon>
        <taxon>Senticaudata</taxon>
        <taxon>Talitrida</taxon>
        <taxon>Talitroidea</taxon>
        <taxon>Hyalellidae</taxon>
        <taxon>Hyalella</taxon>
    </lineage>
</organism>
<dbReference type="GO" id="GO:0000981">
    <property type="term" value="F:DNA-binding transcription factor activity, RNA polymerase II-specific"/>
    <property type="evidence" value="ECO:0007669"/>
    <property type="project" value="TreeGrafter"/>
</dbReference>
<evidence type="ECO:0000256" key="7">
    <source>
        <dbReference type="PROSITE-ProRule" id="PRU00042"/>
    </source>
</evidence>
<feature type="region of interest" description="Disordered" evidence="8">
    <location>
        <begin position="1"/>
        <end position="25"/>
    </location>
</feature>
<feature type="region of interest" description="Disordered" evidence="8">
    <location>
        <begin position="985"/>
        <end position="1040"/>
    </location>
</feature>
<protein>
    <submittedName>
        <fullName evidence="11">Uncharacterized protein LOC108674131</fullName>
    </submittedName>
</protein>
<dbReference type="KEGG" id="hazt:108674131"/>
<evidence type="ECO:0000256" key="3">
    <source>
        <dbReference type="ARBA" id="ARBA00022771"/>
    </source>
</evidence>
<feature type="domain" description="C2H2-type" evidence="9">
    <location>
        <begin position="1073"/>
        <end position="1102"/>
    </location>
</feature>
<dbReference type="PROSITE" id="PS50157">
    <property type="entry name" value="ZINC_FINGER_C2H2_2"/>
    <property type="match status" value="3"/>
</dbReference>
<feature type="compositionally biased region" description="Polar residues" evidence="8">
    <location>
        <begin position="523"/>
        <end position="573"/>
    </location>
</feature>
<evidence type="ECO:0000256" key="1">
    <source>
        <dbReference type="ARBA" id="ARBA00022723"/>
    </source>
</evidence>
<feature type="compositionally biased region" description="Polar residues" evidence="8">
    <location>
        <begin position="379"/>
        <end position="398"/>
    </location>
</feature>
<name>A0A8B7NUX3_HYAAZ</name>
<feature type="domain" description="C2H2-type" evidence="9">
    <location>
        <begin position="1043"/>
        <end position="1072"/>
    </location>
</feature>
<accession>A0A8B7NUX3</accession>
<feature type="region of interest" description="Disordered" evidence="8">
    <location>
        <begin position="234"/>
        <end position="253"/>
    </location>
</feature>
<dbReference type="Gene3D" id="3.30.160.60">
    <property type="entry name" value="Classic Zinc Finger"/>
    <property type="match status" value="3"/>
</dbReference>
<keyword evidence="4" id="KW-0862">Zinc</keyword>
<keyword evidence="10" id="KW-1185">Reference proteome</keyword>
<feature type="compositionally biased region" description="Low complexity" evidence="8">
    <location>
        <begin position="989"/>
        <end position="998"/>
    </location>
</feature>
<dbReference type="SUPFAM" id="SSF57667">
    <property type="entry name" value="beta-beta-alpha zinc fingers"/>
    <property type="match status" value="2"/>
</dbReference>
<dbReference type="PROSITE" id="PS00028">
    <property type="entry name" value="ZINC_FINGER_C2H2_1"/>
    <property type="match status" value="3"/>
</dbReference>
<feature type="region of interest" description="Disordered" evidence="8">
    <location>
        <begin position="464"/>
        <end position="596"/>
    </location>
</feature>
<keyword evidence="1" id="KW-0479">Metal-binding</keyword>
<keyword evidence="3 7" id="KW-0863">Zinc-finger</keyword>
<evidence type="ECO:0000259" key="9">
    <source>
        <dbReference type="PROSITE" id="PS50157"/>
    </source>
</evidence>
<evidence type="ECO:0000256" key="4">
    <source>
        <dbReference type="ARBA" id="ARBA00022833"/>
    </source>
</evidence>
<dbReference type="PANTHER" id="PTHR23235">
    <property type="entry name" value="KRUEPPEL-LIKE TRANSCRIPTION FACTOR"/>
    <property type="match status" value="1"/>
</dbReference>
<dbReference type="Pfam" id="PF00096">
    <property type="entry name" value="zf-C2H2"/>
    <property type="match status" value="3"/>
</dbReference>
<feature type="region of interest" description="Disordered" evidence="8">
    <location>
        <begin position="379"/>
        <end position="415"/>
    </location>
</feature>
<dbReference type="Proteomes" id="UP000694843">
    <property type="component" value="Unplaced"/>
</dbReference>
<evidence type="ECO:0000256" key="8">
    <source>
        <dbReference type="SAM" id="MobiDB-lite"/>
    </source>
</evidence>
<keyword evidence="2" id="KW-0677">Repeat</keyword>
<feature type="compositionally biased region" description="Basic residues" evidence="8">
    <location>
        <begin position="1031"/>
        <end position="1040"/>
    </location>
</feature>
<gene>
    <name evidence="11" type="primary">LOC108674131</name>
</gene>
<evidence type="ECO:0000256" key="6">
    <source>
        <dbReference type="ARBA" id="ARBA00023163"/>
    </source>
</evidence>
<evidence type="ECO:0000256" key="2">
    <source>
        <dbReference type="ARBA" id="ARBA00022737"/>
    </source>
</evidence>
<keyword evidence="5" id="KW-0805">Transcription regulation</keyword>
<dbReference type="AlphaFoldDB" id="A0A8B7NUX3"/>
<feature type="compositionally biased region" description="Polar residues" evidence="8">
    <location>
        <begin position="889"/>
        <end position="908"/>
    </location>
</feature>
<keyword evidence="6" id="KW-0804">Transcription</keyword>
<reference evidence="11" key="1">
    <citation type="submission" date="2025-08" db="UniProtKB">
        <authorList>
            <consortium name="RefSeq"/>
        </authorList>
    </citation>
    <scope>IDENTIFICATION</scope>
    <source>
        <tissue evidence="11">Whole organism</tissue>
    </source>
</reference>
<dbReference type="FunFam" id="3.30.160.60:FF:000032">
    <property type="entry name" value="Krueppel-like factor 4"/>
    <property type="match status" value="1"/>
</dbReference>
<proteinExistence type="predicted"/>
<dbReference type="InterPro" id="IPR013087">
    <property type="entry name" value="Znf_C2H2_type"/>
</dbReference>
<dbReference type="OMA" id="ATETHME"/>
<dbReference type="GeneID" id="108674131"/>
<feature type="compositionally biased region" description="Polar residues" evidence="8">
    <location>
        <begin position="471"/>
        <end position="480"/>
    </location>
</feature>
<dbReference type="OrthoDB" id="6365676at2759"/>
<feature type="compositionally biased region" description="Polar residues" evidence="8">
    <location>
        <begin position="580"/>
        <end position="593"/>
    </location>
</feature>